<dbReference type="GO" id="GO:0006777">
    <property type="term" value="P:Mo-molybdopterin cofactor biosynthetic process"/>
    <property type="evidence" value="ECO:0007669"/>
    <property type="project" value="InterPro"/>
</dbReference>
<dbReference type="InterPro" id="IPR007202">
    <property type="entry name" value="4Fe-4S_dom"/>
</dbReference>
<evidence type="ECO:0000256" key="3">
    <source>
        <dbReference type="ARBA" id="ARBA00023004"/>
    </source>
</evidence>
<protein>
    <recommendedName>
        <fullName evidence="5">4Fe-4S domain-containing protein</fullName>
    </recommendedName>
</protein>
<dbReference type="Gene3D" id="3.40.50.300">
    <property type="entry name" value="P-loop containing nucleotide triphosphate hydrolases"/>
    <property type="match status" value="1"/>
</dbReference>
<evidence type="ECO:0000256" key="1">
    <source>
        <dbReference type="ARBA" id="ARBA00022485"/>
    </source>
</evidence>
<accession>X1EZJ2</accession>
<sequence length="262" mass="28901">MIPEKKNRWAKYILKSRVVRKDSVKAVGITGYKKSGKTTLVANLAQELSKRDYKVATIKHASEGIDLLNSDTAEHKKYAKQVAAISPGESAIFFNHRKSLEDMATYMEADFLLVEGFKKEKTFPKIICLKDAREAERLSDGLEICAATISPLKIKLGVLVFSILNDIEKIADLVEEKAFKLPNLDCGSCGHKTCYELAKEIVQGKKSVEDCVSLKPTTQVILDGKMLALNPFAAKIIQNTIKGTLSALKGVRTGKIEIKIDG</sequence>
<dbReference type="InterPro" id="IPR052539">
    <property type="entry name" value="MGD_biosynthesis_adapter"/>
</dbReference>
<dbReference type="Pfam" id="PF04060">
    <property type="entry name" value="FeS"/>
    <property type="match status" value="1"/>
</dbReference>
<keyword evidence="4" id="KW-0411">Iron-sulfur</keyword>
<dbReference type="PANTHER" id="PTHR40072">
    <property type="entry name" value="MOLYBDOPTERIN-GUANINE DINUCLEOTIDE BIOSYNTHESIS ADAPTER PROTEIN-RELATED"/>
    <property type="match status" value="1"/>
</dbReference>
<proteinExistence type="predicted"/>
<dbReference type="GO" id="GO:0046872">
    <property type="term" value="F:metal ion binding"/>
    <property type="evidence" value="ECO:0007669"/>
    <property type="project" value="UniProtKB-KW"/>
</dbReference>
<evidence type="ECO:0000256" key="2">
    <source>
        <dbReference type="ARBA" id="ARBA00022723"/>
    </source>
</evidence>
<dbReference type="InterPro" id="IPR004435">
    <property type="entry name" value="MobB_dom"/>
</dbReference>
<dbReference type="Pfam" id="PF03205">
    <property type="entry name" value="MobB"/>
    <property type="match status" value="1"/>
</dbReference>
<name>X1EZJ2_9ZZZZ</name>
<dbReference type="GO" id="GO:0051539">
    <property type="term" value="F:4 iron, 4 sulfur cluster binding"/>
    <property type="evidence" value="ECO:0007669"/>
    <property type="project" value="UniProtKB-KW"/>
</dbReference>
<keyword evidence="1" id="KW-0004">4Fe-4S</keyword>
<comment type="caution">
    <text evidence="6">The sequence shown here is derived from an EMBL/GenBank/DDBJ whole genome shotgun (WGS) entry which is preliminary data.</text>
</comment>
<dbReference type="PANTHER" id="PTHR40072:SF1">
    <property type="entry name" value="MOLYBDOPTERIN-GUANINE DINUCLEOTIDE BIOSYNTHESIS ADAPTER PROTEIN"/>
    <property type="match status" value="1"/>
</dbReference>
<dbReference type="AlphaFoldDB" id="X1EZJ2"/>
<evidence type="ECO:0000259" key="5">
    <source>
        <dbReference type="PROSITE" id="PS51656"/>
    </source>
</evidence>
<dbReference type="Gene3D" id="1.10.15.40">
    <property type="entry name" value="Electron transport complex subunit B, putative Fe-S cluster"/>
    <property type="match status" value="1"/>
</dbReference>
<gene>
    <name evidence="6" type="ORF">S03H2_05390</name>
</gene>
<keyword evidence="3" id="KW-0408">Iron</keyword>
<organism evidence="6">
    <name type="scientific">marine sediment metagenome</name>
    <dbReference type="NCBI Taxonomy" id="412755"/>
    <lineage>
        <taxon>unclassified sequences</taxon>
        <taxon>metagenomes</taxon>
        <taxon>ecological metagenomes</taxon>
    </lineage>
</organism>
<dbReference type="EMBL" id="BARU01002243">
    <property type="protein sequence ID" value="GAH25770.1"/>
    <property type="molecule type" value="Genomic_DNA"/>
</dbReference>
<evidence type="ECO:0000313" key="6">
    <source>
        <dbReference type="EMBL" id="GAH25770.1"/>
    </source>
</evidence>
<reference evidence="6" key="1">
    <citation type="journal article" date="2014" name="Front. Microbiol.">
        <title>High frequency of phylogenetically diverse reductive dehalogenase-homologous genes in deep subseafloor sedimentary metagenomes.</title>
        <authorList>
            <person name="Kawai M."/>
            <person name="Futagami T."/>
            <person name="Toyoda A."/>
            <person name="Takaki Y."/>
            <person name="Nishi S."/>
            <person name="Hori S."/>
            <person name="Arai W."/>
            <person name="Tsubouchi T."/>
            <person name="Morono Y."/>
            <person name="Uchiyama I."/>
            <person name="Ito T."/>
            <person name="Fujiyama A."/>
            <person name="Inagaki F."/>
            <person name="Takami H."/>
        </authorList>
    </citation>
    <scope>NUCLEOTIDE SEQUENCE</scope>
    <source>
        <strain evidence="6">Expedition CK06-06</strain>
    </source>
</reference>
<dbReference type="GO" id="GO:0005525">
    <property type="term" value="F:GTP binding"/>
    <property type="evidence" value="ECO:0007669"/>
    <property type="project" value="InterPro"/>
</dbReference>
<dbReference type="SUPFAM" id="SSF52540">
    <property type="entry name" value="P-loop containing nucleoside triphosphate hydrolases"/>
    <property type="match status" value="1"/>
</dbReference>
<dbReference type="PROSITE" id="PS51656">
    <property type="entry name" value="4FE4S"/>
    <property type="match status" value="1"/>
</dbReference>
<keyword evidence="2" id="KW-0479">Metal-binding</keyword>
<evidence type="ECO:0000256" key="4">
    <source>
        <dbReference type="ARBA" id="ARBA00023014"/>
    </source>
</evidence>
<dbReference type="NCBIfam" id="TIGR00176">
    <property type="entry name" value="mobB"/>
    <property type="match status" value="1"/>
</dbReference>
<feature type="domain" description="4Fe-4S" evidence="5">
    <location>
        <begin position="169"/>
        <end position="228"/>
    </location>
</feature>
<dbReference type="InterPro" id="IPR027417">
    <property type="entry name" value="P-loop_NTPase"/>
</dbReference>